<sequence>MERKKKAKAKQGFQVTVVVICYYFTYCYKCLISVELAADVAKHHHNDESIVDEGNLVTRVYATENVIMRSDMLINTRAILDFAPDKGVIKTNFTSLANQYFFAKPLLRDWNMFHHYTAGFVDY</sequence>
<reference evidence="1" key="2">
    <citation type="submission" date="2020-05" db="UniProtKB">
        <authorList>
            <consortium name="EnsemblMetazoa"/>
        </authorList>
    </citation>
    <scope>IDENTIFICATION</scope>
    <source>
        <strain evidence="1">IAEA</strain>
    </source>
</reference>
<evidence type="ECO:0000313" key="1">
    <source>
        <dbReference type="EnsemblMetazoa" id="GPAI026178-PA"/>
    </source>
</evidence>
<dbReference type="EnsemblMetazoa" id="GPAI026178-RA">
    <property type="protein sequence ID" value="GPAI026178-PA"/>
    <property type="gene ID" value="GPAI026178"/>
</dbReference>
<keyword evidence="2" id="KW-1185">Reference proteome</keyword>
<proteinExistence type="predicted"/>
<name>A0A1A9ZVB7_GLOPL</name>
<dbReference type="AlphaFoldDB" id="A0A1A9ZVB7"/>
<accession>A0A1A9ZVB7</accession>
<dbReference type="VEuPathDB" id="VectorBase:GPAI026178"/>
<reference evidence="2" key="1">
    <citation type="submission" date="2014-03" db="EMBL/GenBank/DDBJ databases">
        <authorList>
            <person name="Aksoy S."/>
            <person name="Warren W."/>
            <person name="Wilson R.K."/>
        </authorList>
    </citation>
    <scope>NUCLEOTIDE SEQUENCE [LARGE SCALE GENOMIC DNA]</scope>
    <source>
        <strain evidence="2">IAEA</strain>
    </source>
</reference>
<organism evidence="1 2">
    <name type="scientific">Glossina pallidipes</name>
    <name type="common">Tsetse fly</name>
    <dbReference type="NCBI Taxonomy" id="7398"/>
    <lineage>
        <taxon>Eukaryota</taxon>
        <taxon>Metazoa</taxon>
        <taxon>Ecdysozoa</taxon>
        <taxon>Arthropoda</taxon>
        <taxon>Hexapoda</taxon>
        <taxon>Insecta</taxon>
        <taxon>Pterygota</taxon>
        <taxon>Neoptera</taxon>
        <taxon>Endopterygota</taxon>
        <taxon>Diptera</taxon>
        <taxon>Brachycera</taxon>
        <taxon>Muscomorpha</taxon>
        <taxon>Hippoboscoidea</taxon>
        <taxon>Glossinidae</taxon>
        <taxon>Glossina</taxon>
    </lineage>
</organism>
<evidence type="ECO:0000313" key="2">
    <source>
        <dbReference type="Proteomes" id="UP000092445"/>
    </source>
</evidence>
<dbReference type="Proteomes" id="UP000092445">
    <property type="component" value="Unassembled WGS sequence"/>
</dbReference>
<protein>
    <submittedName>
        <fullName evidence="1">Uncharacterized protein</fullName>
    </submittedName>
</protein>